<dbReference type="AlphaFoldDB" id="A0AAW0WZT3"/>
<evidence type="ECO:0000256" key="3">
    <source>
        <dbReference type="SAM" id="MobiDB-lite"/>
    </source>
</evidence>
<reference evidence="5 6" key="1">
    <citation type="journal article" date="2024" name="BMC Genomics">
        <title>Genome assembly of redclaw crayfish (Cherax quadricarinatus) provides insights into its immune adaptation and hypoxia tolerance.</title>
        <authorList>
            <person name="Liu Z."/>
            <person name="Zheng J."/>
            <person name="Li H."/>
            <person name="Fang K."/>
            <person name="Wang S."/>
            <person name="He J."/>
            <person name="Zhou D."/>
            <person name="Weng S."/>
            <person name="Chi M."/>
            <person name="Gu Z."/>
            <person name="He J."/>
            <person name="Li F."/>
            <person name="Wang M."/>
        </authorList>
    </citation>
    <scope>NUCLEOTIDE SEQUENCE [LARGE SCALE GENOMIC DNA]</scope>
    <source>
        <strain evidence="5">ZL_2023a</strain>
    </source>
</reference>
<comment type="caution">
    <text evidence="5">The sequence shown here is derived from an EMBL/GenBank/DDBJ whole genome shotgun (WGS) entry which is preliminary data.</text>
</comment>
<dbReference type="GO" id="GO:0003700">
    <property type="term" value="F:DNA-binding transcription factor activity"/>
    <property type="evidence" value="ECO:0007669"/>
    <property type="project" value="InterPro"/>
</dbReference>
<dbReference type="InterPro" id="IPR029309">
    <property type="entry name" value="CaRF"/>
</dbReference>
<gene>
    <name evidence="5" type="ORF">OTU49_005010</name>
</gene>
<evidence type="ECO:0000256" key="1">
    <source>
        <dbReference type="ARBA" id="ARBA00001968"/>
    </source>
</evidence>
<name>A0AAW0WZT3_CHEQU</name>
<evidence type="ECO:0000313" key="5">
    <source>
        <dbReference type="EMBL" id="KAK8736445.1"/>
    </source>
</evidence>
<evidence type="ECO:0000256" key="2">
    <source>
        <dbReference type="ARBA" id="ARBA00022723"/>
    </source>
</evidence>
<feature type="compositionally biased region" description="Basic residues" evidence="3">
    <location>
        <begin position="237"/>
        <end position="252"/>
    </location>
</feature>
<feature type="domain" description="DDE Tnp4" evidence="4">
    <location>
        <begin position="391"/>
        <end position="545"/>
    </location>
</feature>
<proteinExistence type="predicted"/>
<keyword evidence="2" id="KW-0479">Metal-binding</keyword>
<dbReference type="PANTHER" id="PTHR47456:SF1">
    <property type="entry name" value="PHD-TYPE DOMAIN-CONTAINING PROTEIN"/>
    <property type="match status" value="1"/>
</dbReference>
<dbReference type="EMBL" id="JARKIK010000044">
    <property type="protein sequence ID" value="KAK8736445.1"/>
    <property type="molecule type" value="Genomic_DNA"/>
</dbReference>
<accession>A0AAW0WZT3</accession>
<evidence type="ECO:0000313" key="6">
    <source>
        <dbReference type="Proteomes" id="UP001445076"/>
    </source>
</evidence>
<comment type="cofactor">
    <cofactor evidence="1">
        <name>a divalent metal cation</name>
        <dbReference type="ChEBI" id="CHEBI:60240"/>
    </cofactor>
</comment>
<dbReference type="Pfam" id="PF15299">
    <property type="entry name" value="ALS2CR8"/>
    <property type="match status" value="1"/>
</dbReference>
<evidence type="ECO:0000259" key="4">
    <source>
        <dbReference type="Pfam" id="PF13359"/>
    </source>
</evidence>
<dbReference type="GO" id="GO:0046872">
    <property type="term" value="F:metal ion binding"/>
    <property type="evidence" value="ECO:0007669"/>
    <property type="project" value="UniProtKB-KW"/>
</dbReference>
<feature type="region of interest" description="Disordered" evidence="3">
    <location>
        <begin position="232"/>
        <end position="266"/>
    </location>
</feature>
<dbReference type="PANTHER" id="PTHR47456">
    <property type="entry name" value="PHD-TYPE DOMAIN-CONTAINING PROTEIN"/>
    <property type="match status" value="1"/>
</dbReference>
<organism evidence="5 6">
    <name type="scientific">Cherax quadricarinatus</name>
    <name type="common">Australian red claw crayfish</name>
    <dbReference type="NCBI Taxonomy" id="27406"/>
    <lineage>
        <taxon>Eukaryota</taxon>
        <taxon>Metazoa</taxon>
        <taxon>Ecdysozoa</taxon>
        <taxon>Arthropoda</taxon>
        <taxon>Crustacea</taxon>
        <taxon>Multicrustacea</taxon>
        <taxon>Malacostraca</taxon>
        <taxon>Eumalacostraca</taxon>
        <taxon>Eucarida</taxon>
        <taxon>Decapoda</taxon>
        <taxon>Pleocyemata</taxon>
        <taxon>Astacidea</taxon>
        <taxon>Parastacoidea</taxon>
        <taxon>Parastacidae</taxon>
        <taxon>Cherax</taxon>
    </lineage>
</organism>
<sequence>MEESITIKVEDPHTPEEAVINAEITVNNDLEMTAPGNVCDIECSASTHSYNDYFDTMLKPTFGYVNSVEKANETLTLFQERTMSRFVCYKVQRSFGRNDWCADNHKILWHQDEQKIKTENYTPMYDGIPYILLGSKLLECQYGIDRNVYQKQKHYAKRNVELLKIKYRRLPVSKKVNCPAKIVMKDVVKFPMFKVDKHTVNARRIKSLLLRLALKENRTEGERRIYIQLPEDSDHCNHHKNPNSKRPRRLRKLKDNSKTEPPLELNTELSDSQFTQTFRVTKSLYQFLVGEWQKEVVEKMVEAGLPVAELKQYEQYVLASLYYFGSSENLATSSSRFKMKTIDFLDTVLKFSDFLIRQQEKYLSLPTLEERITIAEVIKHDSGFPGVFGAMDAALIHMRTPLSQEEQQYCYTKTASGSKCAFVMQFIVDHRLHFRDIHLDAPSTGTRSQVFQESGAWFHLQSLTSSETHIVAPGVYPLAPAIMTPHMLEELSYQEILYNDNHREALKLAANVMTIFKSRFKRMQRLDRHVESNRKYIRAACILHNIALMHEDETVLEELSLDYNSEVDDEGWHNVSVDEVLAEFGILGGEEKRHYLTTVMTAHRDPTLSYVQIPPHVGT</sequence>
<dbReference type="Proteomes" id="UP001445076">
    <property type="component" value="Unassembled WGS sequence"/>
</dbReference>
<keyword evidence="6" id="KW-1185">Reference proteome</keyword>
<dbReference type="Pfam" id="PF13359">
    <property type="entry name" value="DDE_Tnp_4"/>
    <property type="match status" value="1"/>
</dbReference>
<dbReference type="InterPro" id="IPR027806">
    <property type="entry name" value="HARBI1_dom"/>
</dbReference>
<protein>
    <recommendedName>
        <fullName evidence="4">DDE Tnp4 domain-containing protein</fullName>
    </recommendedName>
</protein>